<organism evidence="6 7">
    <name type="scientific">Popillia japonica</name>
    <name type="common">Japanese beetle</name>
    <dbReference type="NCBI Taxonomy" id="7064"/>
    <lineage>
        <taxon>Eukaryota</taxon>
        <taxon>Metazoa</taxon>
        <taxon>Ecdysozoa</taxon>
        <taxon>Arthropoda</taxon>
        <taxon>Hexapoda</taxon>
        <taxon>Insecta</taxon>
        <taxon>Pterygota</taxon>
        <taxon>Neoptera</taxon>
        <taxon>Endopterygota</taxon>
        <taxon>Coleoptera</taxon>
        <taxon>Polyphaga</taxon>
        <taxon>Scarabaeiformia</taxon>
        <taxon>Scarabaeidae</taxon>
        <taxon>Rutelinae</taxon>
        <taxon>Popillia</taxon>
    </lineage>
</organism>
<dbReference type="AlphaFoldDB" id="A0AAW1N0S1"/>
<dbReference type="PANTHER" id="PTHR21625">
    <property type="entry name" value="NYD-SP28 PROTEIN"/>
    <property type="match status" value="1"/>
</dbReference>
<reference evidence="6 7" key="1">
    <citation type="journal article" date="2024" name="BMC Genomics">
        <title>De novo assembly and annotation of Popillia japonica's genome with initial clues to its potential as an invasive pest.</title>
        <authorList>
            <person name="Cucini C."/>
            <person name="Boschi S."/>
            <person name="Funari R."/>
            <person name="Cardaioli E."/>
            <person name="Iannotti N."/>
            <person name="Marturano G."/>
            <person name="Paoli F."/>
            <person name="Bruttini M."/>
            <person name="Carapelli A."/>
            <person name="Frati F."/>
            <person name="Nardi F."/>
        </authorList>
    </citation>
    <scope>NUCLEOTIDE SEQUENCE [LARGE SCALE GENOMIC DNA]</scope>
    <source>
        <strain evidence="6">DMR45628</strain>
    </source>
</reference>
<gene>
    <name evidence="6" type="ORF">QE152_g4002</name>
</gene>
<dbReference type="PANTHER" id="PTHR21625:SF0">
    <property type="entry name" value="DYNEIN REGULATORY COMPLEX SUBUNIT 2"/>
    <property type="match status" value="1"/>
</dbReference>
<keyword evidence="4" id="KW-0966">Cell projection</keyword>
<evidence type="ECO:0000256" key="5">
    <source>
        <dbReference type="SAM" id="Coils"/>
    </source>
</evidence>
<keyword evidence="2" id="KW-0282">Flagellum</keyword>
<accession>A0AAW1N0S1</accession>
<dbReference type="GO" id="GO:0060285">
    <property type="term" value="P:cilium-dependent cell motility"/>
    <property type="evidence" value="ECO:0007669"/>
    <property type="project" value="TreeGrafter"/>
</dbReference>
<dbReference type="GO" id="GO:0003352">
    <property type="term" value="P:regulation of cilium movement"/>
    <property type="evidence" value="ECO:0007669"/>
    <property type="project" value="TreeGrafter"/>
</dbReference>
<keyword evidence="7" id="KW-1185">Reference proteome</keyword>
<name>A0AAW1N0S1_POPJA</name>
<evidence type="ECO:0000256" key="4">
    <source>
        <dbReference type="ARBA" id="ARBA00023273"/>
    </source>
</evidence>
<evidence type="ECO:0000313" key="7">
    <source>
        <dbReference type="Proteomes" id="UP001458880"/>
    </source>
</evidence>
<keyword evidence="5" id="KW-0175">Coiled coil</keyword>
<comment type="caution">
    <text evidence="6">The sequence shown here is derived from an EMBL/GenBank/DDBJ whole genome shotgun (WGS) entry which is preliminary data.</text>
</comment>
<dbReference type="GO" id="GO:0070286">
    <property type="term" value="P:axonemal dynein complex assembly"/>
    <property type="evidence" value="ECO:0007669"/>
    <property type="project" value="InterPro"/>
</dbReference>
<dbReference type="InterPro" id="IPR039750">
    <property type="entry name" value="DRC1/DRC2"/>
</dbReference>
<feature type="coiled-coil region" evidence="5">
    <location>
        <begin position="295"/>
        <end position="322"/>
    </location>
</feature>
<protein>
    <submittedName>
        <fullName evidence="6">Uncharacterized protein</fullName>
    </submittedName>
</protein>
<dbReference type="Proteomes" id="UP001458880">
    <property type="component" value="Unassembled WGS sequence"/>
</dbReference>
<keyword evidence="3" id="KW-0969">Cilium</keyword>
<sequence>MDASRWTLCNCKEEFKNLRKKNCVITGTIWRDISELLRDYVLRTDKRRAQLADMKRLDAESAAEISQNQERIDLKEIEIERLKDEYITLITTRKNVIRSLEAALKVVGGQSLSAKQSLQAEITSDDKKLRLLTDISKQSLAELEKLLTKGEYMLQLMQSCRRLETQKEKVLKFADFSAKIRGTFSSDLSEESDTNISKDVEEVFMKVRMESIESKDDDNYEDHEEIKPERRVKIIEETKKYKILIRHKHKAKVTKSAQIEMWSMIGLKPASRPKTGVIEDNVDCLMNLEPLWFIYNKVKLDYVELREEKASLVKENEMMKQTIKSILEDAVLKTREVPKAPLRIRYLSAPPK</sequence>
<evidence type="ECO:0000256" key="3">
    <source>
        <dbReference type="ARBA" id="ARBA00023069"/>
    </source>
</evidence>
<dbReference type="GO" id="GO:0005858">
    <property type="term" value="C:axonemal dynein complex"/>
    <property type="evidence" value="ECO:0007669"/>
    <property type="project" value="InterPro"/>
</dbReference>
<proteinExistence type="predicted"/>
<dbReference type="EMBL" id="JASPKY010000018">
    <property type="protein sequence ID" value="KAK9752744.1"/>
    <property type="molecule type" value="Genomic_DNA"/>
</dbReference>
<evidence type="ECO:0000256" key="2">
    <source>
        <dbReference type="ARBA" id="ARBA00022846"/>
    </source>
</evidence>
<comment type="subcellular location">
    <subcellularLocation>
        <location evidence="1">Cytoplasm</location>
        <location evidence="1">Cytoskeleton</location>
        <location evidence="1">Flagellum axoneme</location>
    </subcellularLocation>
</comment>
<evidence type="ECO:0000256" key="1">
    <source>
        <dbReference type="ARBA" id="ARBA00004611"/>
    </source>
</evidence>
<evidence type="ECO:0000313" key="6">
    <source>
        <dbReference type="EMBL" id="KAK9752744.1"/>
    </source>
</evidence>